<gene>
    <name evidence="2" type="ORF">ODV14_02665</name>
</gene>
<dbReference type="Proteomes" id="UP001141961">
    <property type="component" value="Unassembled WGS sequence"/>
</dbReference>
<proteinExistence type="predicted"/>
<feature type="domain" description="Thiopeptide-type bacteriocin biosynthesis" evidence="1">
    <location>
        <begin position="665"/>
        <end position="857"/>
    </location>
</feature>
<dbReference type="RefSeq" id="WP_271326848.1">
    <property type="nucleotide sequence ID" value="NZ_JAOTHC010000006.1"/>
</dbReference>
<evidence type="ECO:0000259" key="1">
    <source>
        <dbReference type="Pfam" id="PF14028"/>
    </source>
</evidence>
<evidence type="ECO:0000313" key="3">
    <source>
        <dbReference type="Proteomes" id="UP001141961"/>
    </source>
</evidence>
<dbReference type="Pfam" id="PF14028">
    <property type="entry name" value="Lant_dehydr_C"/>
    <property type="match status" value="1"/>
</dbReference>
<reference evidence="2" key="2">
    <citation type="submission" date="2022-10" db="EMBL/GenBank/DDBJ databases">
        <authorList>
            <person name="Kostovova I."/>
            <person name="Moravkova M."/>
            <person name="Pechar R."/>
        </authorList>
    </citation>
    <scope>NUCLEOTIDE SEQUENCE</scope>
    <source>
        <strain evidence="2">M597B</strain>
    </source>
</reference>
<accession>A0AAW6B8D2</accession>
<sequence length="864" mass="101405">MSVLGQRKANISYEQLSRLNSNSNSLIELKNLIKQDLGIYFTLKYYYSSLYKACFIDKSESAKRSIENLLIRCGTRATWLQGLSINYDKNVRETRLVFLLNPACNKAIGNMLVLMEEEDSNIKLSLNTLYQKEGSIFTWLNSLPDGSVEYIHIDENSYLGKIIQLLSVNNIDLKVFNTVLNDYKVSSKKKRICLRYLLEKNIIFTEDNVLSNSVLNQLSRYKNSNLKSYLYAINTELNTLNSKNDLNLFLKIIKKLRKVTKVKYPLVIKEKTNILTKENFNPPKHLLTLFKNMAVLSKDYQFGRAYRQYFANEYGYFHPISIKEALRINQPEILNKIVNEYKQNDSLMIKTLSNWSNKWIKLLSKNLSNNQIRLTTQEIISFSEILETAIDHNPYKNEYEFLYSKADKEYPFKYVLPIMAFLPKSESFTGTSMSYNANVYPEIGIINTNNNQVKINQYVEDNSKLKIEDIYIELRTDGLQFVDKLEKRINLTWNTLLETKVDGESLFVNNLKQLINYINNKPINCIPPCYDLLFHIPRIIYKNICLSPEIWNLDNEDDINIVKTINKEVGIAEGGNIFPILTKRNNWEKEVLSNLNSKNSVTLYEYIKCMEPMYTQHIMSITIGKEKGDTGKVVSQKFEIHNHLKINFKTYTVLLPNLDYKYYIQKLARLMQDEERWFFIRYWDNDFPSLRIRTIPSKKFENKLMMWCRYYKCTFIKKNFVPEFHRYGNNHLLDLVLQQFSIESNLCGQLMKKYNSTQGRVIVESWFARSWKESSNVVLKELYSDFSTKDISVDVPNLSTVPKDAYQSLTSIFSLANKQMNIDQQKYLYFSLVHMAQNRFYGSSEKDEYISHAMIKKMINRGGL</sequence>
<organism evidence="2 3">
    <name type="scientific">Lactobacillus amylovorus</name>
    <dbReference type="NCBI Taxonomy" id="1604"/>
    <lineage>
        <taxon>Bacteria</taxon>
        <taxon>Bacillati</taxon>
        <taxon>Bacillota</taxon>
        <taxon>Bacilli</taxon>
        <taxon>Lactobacillales</taxon>
        <taxon>Lactobacillaceae</taxon>
        <taxon>Lactobacillus</taxon>
    </lineage>
</organism>
<dbReference type="EMBL" id="JAOTHD010000005">
    <property type="protein sequence ID" value="MDB6246257.1"/>
    <property type="molecule type" value="Genomic_DNA"/>
</dbReference>
<dbReference type="AlphaFoldDB" id="A0AAW6B8D2"/>
<comment type="caution">
    <text evidence="2">The sequence shown here is derived from an EMBL/GenBank/DDBJ whole genome shotgun (WGS) entry which is preliminary data.</text>
</comment>
<reference evidence="2" key="1">
    <citation type="journal article" date="2022" name="Microorganisms">
        <title>Antibiotic Susceptibility, Resistance Gene Determinants and Corresponding Genomic Regions in Lactobacillus amylovorus Isolates Derived from Wild Boars and Domestic Pigs.</title>
        <authorList>
            <person name="Moravkova M."/>
            <person name="Kostovova I."/>
            <person name="Kavanova K."/>
            <person name="Pechar R."/>
            <person name="Stanek S."/>
            <person name="Brychta A."/>
            <person name="Zeman M."/>
            <person name="Kubasova T."/>
        </authorList>
    </citation>
    <scope>NUCLEOTIDE SEQUENCE</scope>
    <source>
        <strain evidence="2">M597B</strain>
    </source>
</reference>
<protein>
    <recommendedName>
        <fullName evidence="1">Thiopeptide-type bacteriocin biosynthesis domain-containing protein</fullName>
    </recommendedName>
</protein>
<evidence type="ECO:0000313" key="2">
    <source>
        <dbReference type="EMBL" id="MDB6246257.1"/>
    </source>
</evidence>
<dbReference type="InterPro" id="IPR023809">
    <property type="entry name" value="Thiopep_bacteriocin_synth_dom"/>
</dbReference>
<name>A0AAW6B8D2_LACAM</name>